<gene>
    <name evidence="1" type="ORF">FYJ62_07785</name>
</gene>
<comment type="caution">
    <text evidence="1">The sequence shown here is derived from an EMBL/GenBank/DDBJ whole genome shotgun (WGS) entry which is preliminary data.</text>
</comment>
<dbReference type="Proteomes" id="UP000438120">
    <property type="component" value="Unassembled WGS sequence"/>
</dbReference>
<name>A0A6A8MFE5_9LACO</name>
<dbReference type="SUPFAM" id="SSF88946">
    <property type="entry name" value="Sigma2 domain of RNA polymerase sigma factors"/>
    <property type="match status" value="1"/>
</dbReference>
<dbReference type="Gene3D" id="1.10.1740.10">
    <property type="match status" value="1"/>
</dbReference>
<proteinExistence type="predicted"/>
<evidence type="ECO:0000313" key="2">
    <source>
        <dbReference type="Proteomes" id="UP000438120"/>
    </source>
</evidence>
<evidence type="ECO:0000313" key="1">
    <source>
        <dbReference type="EMBL" id="MST87524.1"/>
    </source>
</evidence>
<dbReference type="GO" id="GO:0003700">
    <property type="term" value="F:DNA-binding transcription factor activity"/>
    <property type="evidence" value="ECO:0007669"/>
    <property type="project" value="InterPro"/>
</dbReference>
<dbReference type="OrthoDB" id="1767844at2"/>
<dbReference type="EMBL" id="VUMX01000021">
    <property type="protein sequence ID" value="MST87524.1"/>
    <property type="molecule type" value="Genomic_DNA"/>
</dbReference>
<protein>
    <submittedName>
        <fullName evidence="1">Sigma-70 family RNA polymerase sigma factor</fullName>
    </submittedName>
</protein>
<keyword evidence="2" id="KW-1185">Reference proteome</keyword>
<dbReference type="AlphaFoldDB" id="A0A6A8MFE5"/>
<dbReference type="RefSeq" id="WP_154549129.1">
    <property type="nucleotide sequence ID" value="NZ_VUMX01000021.1"/>
</dbReference>
<reference evidence="1 2" key="1">
    <citation type="submission" date="2019-08" db="EMBL/GenBank/DDBJ databases">
        <title>In-depth cultivation of the pig gut microbiome towards novel bacterial diversity and tailored functional studies.</title>
        <authorList>
            <person name="Wylensek D."/>
            <person name="Hitch T.C.A."/>
            <person name="Clavel T."/>
        </authorList>
    </citation>
    <scope>NUCLEOTIDE SEQUENCE [LARGE SCALE GENOMIC DNA]</scope>
    <source>
        <strain evidence="1 2">Bifido-178-WT-2B</strain>
    </source>
</reference>
<organism evidence="1 2">
    <name type="scientific">Lactobacillus porci</name>
    <dbReference type="NCBI Taxonomy" id="2012477"/>
    <lineage>
        <taxon>Bacteria</taxon>
        <taxon>Bacillati</taxon>
        <taxon>Bacillota</taxon>
        <taxon>Bacilli</taxon>
        <taxon>Lactobacillales</taxon>
        <taxon>Lactobacillaceae</taxon>
        <taxon>Lactobacillus</taxon>
    </lineage>
</organism>
<dbReference type="GO" id="GO:0006352">
    <property type="term" value="P:DNA-templated transcription initiation"/>
    <property type="evidence" value="ECO:0007669"/>
    <property type="project" value="InterPro"/>
</dbReference>
<accession>A0A6A8MFE5</accession>
<sequence length="185" mass="21674">MEKGEELKLIARVRKGDSQALKKLFVNYQPLVDNCRRQFYLTDYDACDWKQEALIVCYESALLYDPARRRPFGALFKIRLRHRFINLCRNAQALKRRSQRGLQPLCDEDAEEESNIYYQEVIPVWFMAEEALSQLSKLELQAFLVLLGVKEKSEVCASCQVAEKGLNRAKYRAIQKIRENFTSKK</sequence>
<dbReference type="InterPro" id="IPR013325">
    <property type="entry name" value="RNA_pol_sigma_r2"/>
</dbReference>